<name>A0A8S3KHH1_9BILA</name>
<reference evidence="1" key="1">
    <citation type="submission" date="2021-02" db="EMBL/GenBank/DDBJ databases">
        <authorList>
            <person name="Nowell W R."/>
        </authorList>
    </citation>
    <scope>NUCLEOTIDE SEQUENCE</scope>
</reference>
<feature type="non-terminal residue" evidence="1">
    <location>
        <position position="1"/>
    </location>
</feature>
<gene>
    <name evidence="1" type="ORF">SMN809_LOCUS86162</name>
</gene>
<accession>A0A8S3KHH1</accession>
<dbReference type="AlphaFoldDB" id="A0A8S3KHH1"/>
<sequence>NASGLALIMPTKLKSSTLN</sequence>
<proteinExistence type="predicted"/>
<dbReference type="EMBL" id="CAJOBI010369083">
    <property type="protein sequence ID" value="CAF5229242.1"/>
    <property type="molecule type" value="Genomic_DNA"/>
</dbReference>
<comment type="caution">
    <text evidence="1">The sequence shown here is derived from an EMBL/GenBank/DDBJ whole genome shotgun (WGS) entry which is preliminary data.</text>
</comment>
<organism evidence="1 2">
    <name type="scientific">Rotaria magnacalcarata</name>
    <dbReference type="NCBI Taxonomy" id="392030"/>
    <lineage>
        <taxon>Eukaryota</taxon>
        <taxon>Metazoa</taxon>
        <taxon>Spiralia</taxon>
        <taxon>Gnathifera</taxon>
        <taxon>Rotifera</taxon>
        <taxon>Eurotatoria</taxon>
        <taxon>Bdelloidea</taxon>
        <taxon>Philodinida</taxon>
        <taxon>Philodinidae</taxon>
        <taxon>Rotaria</taxon>
    </lineage>
</organism>
<protein>
    <submittedName>
        <fullName evidence="1">Uncharacterized protein</fullName>
    </submittedName>
</protein>
<dbReference type="Proteomes" id="UP000676336">
    <property type="component" value="Unassembled WGS sequence"/>
</dbReference>
<evidence type="ECO:0000313" key="1">
    <source>
        <dbReference type="EMBL" id="CAF5229242.1"/>
    </source>
</evidence>
<evidence type="ECO:0000313" key="2">
    <source>
        <dbReference type="Proteomes" id="UP000676336"/>
    </source>
</evidence>